<protein>
    <submittedName>
        <fullName evidence="4">Uncharacterized protein</fullName>
    </submittedName>
</protein>
<feature type="domain" description="Trafficking protein particle complex subunit 13 middle" evidence="3">
    <location>
        <begin position="81"/>
        <end position="209"/>
    </location>
</feature>
<accession>A0AAV1IC16</accession>
<sequence length="260" mass="28660">MAPLQDPVAYQAELQSSRQKVVLYEAAAPIRLEPGERHDFMVKHDIKEISTYTLICSSRYGSGEDAAYQPQYFKFNAANPLSVRTKMRTLDERVLLEACVENATQKPLQLAQVRFETVPGVKADPIHNSASGRSENPDPRLPDAWPDSYADGLQDVEPGGSANYLFLLSAEQSTGHPDRPRKLTGALGKLELRWRSSSAALGRLQTQQIMANAAAQTDLSISLLSLPQASSQQSRPCLLSDSTLRIHCKADHSTKSLSWL</sequence>
<dbReference type="AlphaFoldDB" id="A0AAV1IC16"/>
<dbReference type="InterPro" id="IPR010378">
    <property type="entry name" value="TRAPPC13"/>
</dbReference>
<gene>
    <name evidence="4" type="ORF">CVIRNUC_007456</name>
</gene>
<name>A0AAV1IC16_9CHLO</name>
<dbReference type="EMBL" id="CAUYUE010000010">
    <property type="protein sequence ID" value="CAK0784252.1"/>
    <property type="molecule type" value="Genomic_DNA"/>
</dbReference>
<evidence type="ECO:0000259" key="2">
    <source>
        <dbReference type="Pfam" id="PF06159"/>
    </source>
</evidence>
<reference evidence="4 5" key="1">
    <citation type="submission" date="2023-10" db="EMBL/GenBank/DDBJ databases">
        <authorList>
            <person name="Maclean D."/>
            <person name="Macfadyen A."/>
        </authorList>
    </citation>
    <scope>NUCLEOTIDE SEQUENCE [LARGE SCALE GENOMIC DNA]</scope>
</reference>
<feature type="domain" description="Trafficking protein particle complex subunit 13 N-terminal" evidence="2">
    <location>
        <begin position="8"/>
        <end position="77"/>
    </location>
</feature>
<dbReference type="Pfam" id="PF23647">
    <property type="entry name" value="TRAPPC13_M"/>
    <property type="match status" value="1"/>
</dbReference>
<evidence type="ECO:0000256" key="1">
    <source>
        <dbReference type="SAM" id="MobiDB-lite"/>
    </source>
</evidence>
<dbReference type="Proteomes" id="UP001314263">
    <property type="component" value="Unassembled WGS sequence"/>
</dbReference>
<comment type="caution">
    <text evidence="4">The sequence shown here is derived from an EMBL/GenBank/DDBJ whole genome shotgun (WGS) entry which is preliminary data.</text>
</comment>
<dbReference type="InterPro" id="IPR055429">
    <property type="entry name" value="TRAPPC13_M"/>
</dbReference>
<keyword evidence="5" id="KW-1185">Reference proteome</keyword>
<evidence type="ECO:0000313" key="5">
    <source>
        <dbReference type="Proteomes" id="UP001314263"/>
    </source>
</evidence>
<evidence type="ECO:0000313" key="4">
    <source>
        <dbReference type="EMBL" id="CAK0784252.1"/>
    </source>
</evidence>
<proteinExistence type="predicted"/>
<dbReference type="PANTHER" id="PTHR13134:SF3">
    <property type="entry name" value="TRAFFICKING PROTEIN PARTICLE COMPLEX SUBUNIT 13"/>
    <property type="match status" value="1"/>
</dbReference>
<dbReference type="Pfam" id="PF06159">
    <property type="entry name" value="TRAPPC13_N"/>
    <property type="match status" value="1"/>
</dbReference>
<dbReference type="PANTHER" id="PTHR13134">
    <property type="entry name" value="TRAFFICKING PROTEIN PARTICLE COMPLEX SUBUNIT 13"/>
    <property type="match status" value="1"/>
</dbReference>
<dbReference type="InterPro" id="IPR055427">
    <property type="entry name" value="TRAPPC13_N"/>
</dbReference>
<feature type="region of interest" description="Disordered" evidence="1">
    <location>
        <begin position="122"/>
        <end position="147"/>
    </location>
</feature>
<organism evidence="4 5">
    <name type="scientific">Coccomyxa viridis</name>
    <dbReference type="NCBI Taxonomy" id="1274662"/>
    <lineage>
        <taxon>Eukaryota</taxon>
        <taxon>Viridiplantae</taxon>
        <taxon>Chlorophyta</taxon>
        <taxon>core chlorophytes</taxon>
        <taxon>Trebouxiophyceae</taxon>
        <taxon>Trebouxiophyceae incertae sedis</taxon>
        <taxon>Coccomyxaceae</taxon>
        <taxon>Coccomyxa</taxon>
    </lineage>
</organism>
<dbReference type="GO" id="GO:1990072">
    <property type="term" value="C:TRAPPIII protein complex"/>
    <property type="evidence" value="ECO:0007669"/>
    <property type="project" value="TreeGrafter"/>
</dbReference>
<evidence type="ECO:0000259" key="3">
    <source>
        <dbReference type="Pfam" id="PF23647"/>
    </source>
</evidence>